<comment type="cofactor">
    <cofactor evidence="1 11">
        <name>Zn(2+)</name>
        <dbReference type="ChEBI" id="CHEBI:29105"/>
    </cofactor>
</comment>
<dbReference type="Pfam" id="PF02163">
    <property type="entry name" value="Peptidase_M50"/>
    <property type="match status" value="1"/>
</dbReference>
<evidence type="ECO:0000256" key="9">
    <source>
        <dbReference type="ARBA" id="ARBA00023049"/>
    </source>
</evidence>
<evidence type="ECO:0000256" key="3">
    <source>
        <dbReference type="ARBA" id="ARBA00007931"/>
    </source>
</evidence>
<keyword evidence="5 11" id="KW-0812">Transmembrane</keyword>
<keyword evidence="10 11" id="KW-0472">Membrane</keyword>
<name>A0A0G1EU14_9BACT</name>
<dbReference type="InterPro" id="IPR008915">
    <property type="entry name" value="Peptidase_M50"/>
</dbReference>
<accession>A0A0G1EU14</accession>
<dbReference type="STRING" id="1618446.UV61_C0008G0029"/>
<dbReference type="GO" id="GO:0016020">
    <property type="term" value="C:membrane"/>
    <property type="evidence" value="ECO:0007669"/>
    <property type="project" value="UniProtKB-SubCell"/>
</dbReference>
<comment type="subcellular location">
    <subcellularLocation>
        <location evidence="2">Membrane</location>
        <topology evidence="2">Multi-pass membrane protein</topology>
    </subcellularLocation>
</comment>
<dbReference type="PANTHER" id="PTHR42837">
    <property type="entry name" value="REGULATOR OF SIGMA-E PROTEASE RSEP"/>
    <property type="match status" value="1"/>
</dbReference>
<dbReference type="Gene3D" id="2.30.42.10">
    <property type="match status" value="1"/>
</dbReference>
<dbReference type="CDD" id="cd06163">
    <property type="entry name" value="S2P-M50_PDZ_RseP-like"/>
    <property type="match status" value="1"/>
</dbReference>
<evidence type="ECO:0000259" key="12">
    <source>
        <dbReference type="SMART" id="SM00228"/>
    </source>
</evidence>
<evidence type="ECO:0000256" key="8">
    <source>
        <dbReference type="ARBA" id="ARBA00022989"/>
    </source>
</evidence>
<evidence type="ECO:0000256" key="11">
    <source>
        <dbReference type="RuleBase" id="RU362031"/>
    </source>
</evidence>
<dbReference type="EMBL" id="LCFD01000008">
    <property type="protein sequence ID" value="KKS86576.1"/>
    <property type="molecule type" value="Genomic_DNA"/>
</dbReference>
<feature type="domain" description="PDZ" evidence="12">
    <location>
        <begin position="116"/>
        <end position="187"/>
    </location>
</feature>
<feature type="transmembrane region" description="Helical" evidence="11">
    <location>
        <begin position="98"/>
        <end position="120"/>
    </location>
</feature>
<dbReference type="InterPro" id="IPR001478">
    <property type="entry name" value="PDZ"/>
</dbReference>
<sequence>MLITILVFGIVLSILVFVHELGHFLVAKKLGIRVEEFGFGLPPRIWGKRFGETIYSVNWLPIGGFVKLAGEDIEEFDKPLTSEEKRRYFFARSKKERAAVLLAGVTMNFLLAVVIISFIFTQGVFVPTDRVHIEKVVANGPADAAGIKEKDVIVSFGGQKIKTSEDLIRITKERVEQPIDVVIERSGERVTLNVTPRRNPPKDEGPMGVVISNLEERKYAWYQAPFYGLMEALNISYQMIVSLGTLLWRLLTFQKLSADIAGPIGIAQATGQAVQYGVMAVLQLMGILSLNLAIINVLPIPALDGGRLLFVVLEKFIGKRVKPQAERMAHQIGMIFLLALIGLVTINDLLRLFRGNFL</sequence>
<dbReference type="SUPFAM" id="SSF50156">
    <property type="entry name" value="PDZ domain-like"/>
    <property type="match status" value="1"/>
</dbReference>
<dbReference type="InterPro" id="IPR004387">
    <property type="entry name" value="Pept_M50_Zn"/>
</dbReference>
<keyword evidence="7 11" id="KW-0862">Zinc</keyword>
<feature type="transmembrane region" description="Helical" evidence="11">
    <location>
        <begin position="273"/>
        <end position="298"/>
    </location>
</feature>
<evidence type="ECO:0000256" key="10">
    <source>
        <dbReference type="ARBA" id="ARBA00023136"/>
    </source>
</evidence>
<feature type="transmembrane region" description="Helical" evidence="11">
    <location>
        <begin position="235"/>
        <end position="252"/>
    </location>
</feature>
<keyword evidence="6 11" id="KW-0378">Hydrolase</keyword>
<dbReference type="InterPro" id="IPR036034">
    <property type="entry name" value="PDZ_sf"/>
</dbReference>
<dbReference type="AlphaFoldDB" id="A0A0G1EU14"/>
<comment type="caution">
    <text evidence="13">The sequence shown here is derived from an EMBL/GenBank/DDBJ whole genome shotgun (WGS) entry which is preliminary data.</text>
</comment>
<dbReference type="GO" id="GO:0006508">
    <property type="term" value="P:proteolysis"/>
    <property type="evidence" value="ECO:0007669"/>
    <property type="project" value="UniProtKB-KW"/>
</dbReference>
<keyword evidence="9 11" id="KW-0482">Metalloprotease</keyword>
<evidence type="ECO:0000256" key="2">
    <source>
        <dbReference type="ARBA" id="ARBA00004141"/>
    </source>
</evidence>
<keyword evidence="8 11" id="KW-1133">Transmembrane helix</keyword>
<keyword evidence="11" id="KW-0479">Metal-binding</keyword>
<dbReference type="GO" id="GO:0046872">
    <property type="term" value="F:metal ion binding"/>
    <property type="evidence" value="ECO:0007669"/>
    <property type="project" value="UniProtKB-KW"/>
</dbReference>
<dbReference type="SMART" id="SM00228">
    <property type="entry name" value="PDZ"/>
    <property type="match status" value="1"/>
</dbReference>
<feature type="transmembrane region" description="Helical" evidence="11">
    <location>
        <begin position="328"/>
        <end position="350"/>
    </location>
</feature>
<evidence type="ECO:0000313" key="13">
    <source>
        <dbReference type="EMBL" id="KKS86576.1"/>
    </source>
</evidence>
<dbReference type="GO" id="GO:0004222">
    <property type="term" value="F:metalloendopeptidase activity"/>
    <property type="evidence" value="ECO:0007669"/>
    <property type="project" value="InterPro"/>
</dbReference>
<evidence type="ECO:0000256" key="4">
    <source>
        <dbReference type="ARBA" id="ARBA00022670"/>
    </source>
</evidence>
<dbReference type="Proteomes" id="UP000034050">
    <property type="component" value="Unassembled WGS sequence"/>
</dbReference>
<gene>
    <name evidence="13" type="ORF">UV61_C0008G0029</name>
</gene>
<proteinExistence type="inferred from homology"/>
<dbReference type="CDD" id="cd23081">
    <property type="entry name" value="cpPDZ_EcRseP-like"/>
    <property type="match status" value="1"/>
</dbReference>
<dbReference type="InterPro" id="IPR041489">
    <property type="entry name" value="PDZ_6"/>
</dbReference>
<evidence type="ECO:0000313" key="14">
    <source>
        <dbReference type="Proteomes" id="UP000034050"/>
    </source>
</evidence>
<keyword evidence="4 13" id="KW-0645">Protease</keyword>
<organism evidence="13 14">
    <name type="scientific">Candidatus Gottesmanbacteria bacterium GW2011_GWB1_43_11</name>
    <dbReference type="NCBI Taxonomy" id="1618446"/>
    <lineage>
        <taxon>Bacteria</taxon>
        <taxon>Candidatus Gottesmaniibacteriota</taxon>
    </lineage>
</organism>
<evidence type="ECO:0000256" key="6">
    <source>
        <dbReference type="ARBA" id="ARBA00022801"/>
    </source>
</evidence>
<comment type="similarity">
    <text evidence="3 11">Belongs to the peptidase M50B family.</text>
</comment>
<dbReference type="PANTHER" id="PTHR42837:SF2">
    <property type="entry name" value="MEMBRANE METALLOPROTEASE ARASP2, CHLOROPLASTIC-RELATED"/>
    <property type="match status" value="1"/>
</dbReference>
<reference evidence="13 14" key="1">
    <citation type="journal article" date="2015" name="Nature">
        <title>rRNA introns, odd ribosomes, and small enigmatic genomes across a large radiation of phyla.</title>
        <authorList>
            <person name="Brown C.T."/>
            <person name="Hug L.A."/>
            <person name="Thomas B.C."/>
            <person name="Sharon I."/>
            <person name="Castelle C.J."/>
            <person name="Singh A."/>
            <person name="Wilkins M.J."/>
            <person name="Williams K.H."/>
            <person name="Banfield J.F."/>
        </authorList>
    </citation>
    <scope>NUCLEOTIDE SEQUENCE [LARGE SCALE GENOMIC DNA]</scope>
</reference>
<dbReference type="Pfam" id="PF17820">
    <property type="entry name" value="PDZ_6"/>
    <property type="match status" value="1"/>
</dbReference>
<evidence type="ECO:0000256" key="7">
    <source>
        <dbReference type="ARBA" id="ARBA00022833"/>
    </source>
</evidence>
<dbReference type="NCBIfam" id="TIGR00054">
    <property type="entry name" value="RIP metalloprotease RseP"/>
    <property type="match status" value="1"/>
</dbReference>
<protein>
    <recommendedName>
        <fullName evidence="11">Zinc metalloprotease</fullName>
        <ecNumber evidence="11">3.4.24.-</ecNumber>
    </recommendedName>
</protein>
<dbReference type="EC" id="3.4.24.-" evidence="11"/>
<feature type="transmembrane region" description="Helical" evidence="11">
    <location>
        <begin position="6"/>
        <end position="26"/>
    </location>
</feature>
<evidence type="ECO:0000256" key="5">
    <source>
        <dbReference type="ARBA" id="ARBA00022692"/>
    </source>
</evidence>
<evidence type="ECO:0000256" key="1">
    <source>
        <dbReference type="ARBA" id="ARBA00001947"/>
    </source>
</evidence>